<comment type="caution">
    <text evidence="1">The sequence shown here is derived from an EMBL/GenBank/DDBJ whole genome shotgun (WGS) entry which is preliminary data.</text>
</comment>
<dbReference type="NCBIfam" id="NF008498">
    <property type="entry name" value="PRK11408.1-5"/>
    <property type="match status" value="1"/>
</dbReference>
<dbReference type="Proteomes" id="UP000613030">
    <property type="component" value="Unassembled WGS sequence"/>
</dbReference>
<accession>A0ABS1L2W8</accession>
<evidence type="ECO:0000313" key="2">
    <source>
        <dbReference type="Proteomes" id="UP000613030"/>
    </source>
</evidence>
<dbReference type="RefSeq" id="WP_202016618.1">
    <property type="nucleotide sequence ID" value="NZ_JAERRB010000021.1"/>
</dbReference>
<dbReference type="Pfam" id="PF10946">
    <property type="entry name" value="DUF2625"/>
    <property type="match status" value="1"/>
</dbReference>
<reference evidence="1 2" key="1">
    <citation type="submission" date="2021-01" db="EMBL/GenBank/DDBJ databases">
        <title>Chryseolinea sp. Jin1 Genome sequencing and assembly.</title>
        <authorList>
            <person name="Kim I."/>
        </authorList>
    </citation>
    <scope>NUCLEOTIDE SEQUENCE [LARGE SCALE GENOMIC DNA]</scope>
    <source>
        <strain evidence="1 2">Jin1</strain>
    </source>
</reference>
<dbReference type="InterPro" id="IPR021239">
    <property type="entry name" value="DUF2625"/>
</dbReference>
<organism evidence="1 2">
    <name type="scientific">Chryseolinea lacunae</name>
    <dbReference type="NCBI Taxonomy" id="2801331"/>
    <lineage>
        <taxon>Bacteria</taxon>
        <taxon>Pseudomonadati</taxon>
        <taxon>Bacteroidota</taxon>
        <taxon>Cytophagia</taxon>
        <taxon>Cytophagales</taxon>
        <taxon>Fulvivirgaceae</taxon>
        <taxon>Chryseolinea</taxon>
    </lineage>
</organism>
<name>A0ABS1L2W8_9BACT</name>
<proteinExistence type="predicted"/>
<sequence>MRSVSELIDNDDPAWPVVMEWIASAKNSVVILPADPVRAEDALYKIQVTTRSPMGSIVYKTGGLLVDDGWIRILGSGSIQLPRTLPDWNNNTILHNDDQPPGLLLIADDAIGGFFILNGGRLGDDRGHVYYLSPATLEFEPLSITYSEFLNFCFQADLAEFYEGLRWENWREEVKHLAGDRVFSFYPFLWTAEGRNMAALSRTTIPIEEHFRLMWGMNDPQ</sequence>
<protein>
    <submittedName>
        <fullName evidence="1">DUF2625 domain-containing protein</fullName>
    </submittedName>
</protein>
<keyword evidence="2" id="KW-1185">Reference proteome</keyword>
<evidence type="ECO:0000313" key="1">
    <source>
        <dbReference type="EMBL" id="MBL0745910.1"/>
    </source>
</evidence>
<dbReference type="EMBL" id="JAERRB010000021">
    <property type="protein sequence ID" value="MBL0745910.1"/>
    <property type="molecule type" value="Genomic_DNA"/>
</dbReference>
<gene>
    <name evidence="1" type="ORF">JI741_32045</name>
</gene>